<evidence type="ECO:0000256" key="2">
    <source>
        <dbReference type="ARBA" id="ARBA00022692"/>
    </source>
</evidence>
<name>A0A7D9DKL8_PARCT</name>
<dbReference type="InterPro" id="IPR029485">
    <property type="entry name" value="CAT_C"/>
</dbReference>
<evidence type="ECO:0000256" key="3">
    <source>
        <dbReference type="ARBA" id="ARBA00022989"/>
    </source>
</evidence>
<keyword evidence="3" id="KW-1133">Transmembrane helix</keyword>
<dbReference type="OrthoDB" id="5982228at2759"/>
<dbReference type="EMBL" id="CACRXK020001200">
    <property type="protein sequence ID" value="CAB3987589.1"/>
    <property type="molecule type" value="Genomic_DNA"/>
</dbReference>
<keyword evidence="4" id="KW-0472">Membrane</keyword>
<sequence>MCSFLSRFFSKITGTRTQDEEEDSKLDFLEGDGRASVTKSVQLLLGACFNSALFIVIGIAVKCIAGPAMVLAVILGAVFSTLNNLSLCELCSRFPTKTSYYAIIYDNVGELCAYIVAWFQLLQVLFMVSVVSVTVGEYIYYLANPPPHISWLPPHKFWAAIELDTLVFTVVFVVVLSLIVSVGLRLCSGYLTVLFWINCAAFVFMFIVIVCYADTLHWVVPEDFQPFEIIGTVQGIAVTMFFFTHLDRIIEQTSEFKKTDYVVPVSLGVSLLCVFVYYLCATIFLANLMSIEDIAKEATIPKAFASATFYDSKYVICSVALLIFVLTIVEAYLGAQRVLDLLVEDGLMHHKFSNSKKKTNFFSVLSIAFLSIPLFVWLPVVTLIQGFCISSLIITLIINCTTVVVQYQPAEKEGEEETSVFPNWAYTKSMVIRFLLCCGYITHEKVLSTLGVKIDVEPTEQTSKIINWCVVLYVPSCLGLALAMIYGLPGLGKNQWVVVGALIFLIITIFINFRVMLMQPKGKSFFFEKNIFASLIPLVNIGLSSILLVTLDWKAFVAVAVWTGLGLTFYFLFGITYSNEAIFNRIQQLDEKSPGRVRFDDPPQLSTSLRNVQPENTDADSQQFLFSDDTELLEFPQNR</sequence>
<gene>
    <name evidence="5" type="ORF">PACLA_8A057025</name>
</gene>
<protein>
    <submittedName>
        <fullName evidence="5">High affinity cationic amino acid transporter 1-like</fullName>
    </submittedName>
</protein>
<dbReference type="GO" id="GO:0005886">
    <property type="term" value="C:plasma membrane"/>
    <property type="evidence" value="ECO:0007669"/>
    <property type="project" value="TreeGrafter"/>
</dbReference>
<comment type="subcellular location">
    <subcellularLocation>
        <location evidence="1">Membrane</location>
        <topology evidence="1">Multi-pass membrane protein</topology>
    </subcellularLocation>
</comment>
<organism evidence="5 6">
    <name type="scientific">Paramuricea clavata</name>
    <name type="common">Red gorgonian</name>
    <name type="synonym">Violescent sea-whip</name>
    <dbReference type="NCBI Taxonomy" id="317549"/>
    <lineage>
        <taxon>Eukaryota</taxon>
        <taxon>Metazoa</taxon>
        <taxon>Cnidaria</taxon>
        <taxon>Anthozoa</taxon>
        <taxon>Octocorallia</taxon>
        <taxon>Malacalcyonacea</taxon>
        <taxon>Plexauridae</taxon>
        <taxon>Paramuricea</taxon>
    </lineage>
</organism>
<evidence type="ECO:0000256" key="4">
    <source>
        <dbReference type="ARBA" id="ARBA00023136"/>
    </source>
</evidence>
<dbReference type="PANTHER" id="PTHR43243">
    <property type="entry name" value="INNER MEMBRANE TRANSPORTER YGJI-RELATED"/>
    <property type="match status" value="1"/>
</dbReference>
<comment type="caution">
    <text evidence="5">The sequence shown here is derived from an EMBL/GenBank/DDBJ whole genome shotgun (WGS) entry which is preliminary data.</text>
</comment>
<dbReference type="PANTHER" id="PTHR43243:SF20">
    <property type="entry name" value="CATIONIC AMINO ACID TRANSPORTER 3"/>
    <property type="match status" value="1"/>
</dbReference>
<dbReference type="Pfam" id="PF13520">
    <property type="entry name" value="AA_permease_2"/>
    <property type="match status" value="1"/>
</dbReference>
<keyword evidence="6" id="KW-1185">Reference proteome</keyword>
<dbReference type="Gene3D" id="1.20.1740.10">
    <property type="entry name" value="Amino acid/polyamine transporter I"/>
    <property type="match status" value="1"/>
</dbReference>
<keyword evidence="2" id="KW-0812">Transmembrane</keyword>
<dbReference type="Proteomes" id="UP001152795">
    <property type="component" value="Unassembled WGS sequence"/>
</dbReference>
<dbReference type="Pfam" id="PF13906">
    <property type="entry name" value="AA_permease_C"/>
    <property type="match status" value="1"/>
</dbReference>
<evidence type="ECO:0000256" key="1">
    <source>
        <dbReference type="ARBA" id="ARBA00004141"/>
    </source>
</evidence>
<accession>A0A7D9DKL8</accession>
<dbReference type="AlphaFoldDB" id="A0A7D9DKL8"/>
<evidence type="ECO:0000313" key="5">
    <source>
        <dbReference type="EMBL" id="CAB3987589.1"/>
    </source>
</evidence>
<dbReference type="InterPro" id="IPR002293">
    <property type="entry name" value="AA/rel_permease1"/>
</dbReference>
<proteinExistence type="predicted"/>
<reference evidence="5" key="1">
    <citation type="submission" date="2020-04" db="EMBL/GenBank/DDBJ databases">
        <authorList>
            <person name="Alioto T."/>
            <person name="Alioto T."/>
            <person name="Gomez Garrido J."/>
        </authorList>
    </citation>
    <scope>NUCLEOTIDE SEQUENCE</scope>
    <source>
        <strain evidence="5">A484AB</strain>
    </source>
</reference>
<evidence type="ECO:0000313" key="6">
    <source>
        <dbReference type="Proteomes" id="UP001152795"/>
    </source>
</evidence>
<dbReference type="GO" id="GO:0015171">
    <property type="term" value="F:amino acid transmembrane transporter activity"/>
    <property type="evidence" value="ECO:0007669"/>
    <property type="project" value="TreeGrafter"/>
</dbReference>